<feature type="DNA-binding region" description="HMG box" evidence="3">
    <location>
        <begin position="114"/>
        <end position="180"/>
    </location>
</feature>
<name>A0A5M8Q253_9LECA</name>
<evidence type="ECO:0000259" key="5">
    <source>
        <dbReference type="PROSITE" id="PS50118"/>
    </source>
</evidence>
<evidence type="ECO:0000256" key="4">
    <source>
        <dbReference type="SAM" id="MobiDB-lite"/>
    </source>
</evidence>
<dbReference type="Proteomes" id="UP000324767">
    <property type="component" value="Unassembled WGS sequence"/>
</dbReference>
<feature type="region of interest" description="Disordered" evidence="4">
    <location>
        <begin position="67"/>
        <end position="120"/>
    </location>
</feature>
<feature type="compositionally biased region" description="Basic and acidic residues" evidence="4">
    <location>
        <begin position="501"/>
        <end position="518"/>
    </location>
</feature>
<feature type="compositionally biased region" description="Low complexity" evidence="4">
    <location>
        <begin position="216"/>
        <end position="228"/>
    </location>
</feature>
<feature type="compositionally biased region" description="Low complexity" evidence="4">
    <location>
        <begin position="386"/>
        <end position="408"/>
    </location>
</feature>
<dbReference type="Pfam" id="PF00536">
    <property type="entry name" value="SAM_1"/>
    <property type="match status" value="1"/>
</dbReference>
<dbReference type="GO" id="GO:0003677">
    <property type="term" value="F:DNA binding"/>
    <property type="evidence" value="ECO:0007669"/>
    <property type="project" value="UniProtKB-UniRule"/>
</dbReference>
<dbReference type="SMART" id="SM00398">
    <property type="entry name" value="HMG"/>
    <property type="match status" value="1"/>
</dbReference>
<protein>
    <recommendedName>
        <fullName evidence="5">HMG box domain-containing protein</fullName>
    </recommendedName>
</protein>
<dbReference type="AlphaFoldDB" id="A0A5M8Q253"/>
<dbReference type="Gene3D" id="1.10.150.50">
    <property type="entry name" value="Transcription Factor, Ets-1"/>
    <property type="match status" value="1"/>
</dbReference>
<dbReference type="InterPro" id="IPR009071">
    <property type="entry name" value="HMG_box_dom"/>
</dbReference>
<keyword evidence="1 3" id="KW-0238">DNA-binding</keyword>
<dbReference type="InterPro" id="IPR036910">
    <property type="entry name" value="HMG_box_dom_sf"/>
</dbReference>
<organism evidence="6 7">
    <name type="scientific">Lasallia pustulata</name>
    <dbReference type="NCBI Taxonomy" id="136370"/>
    <lineage>
        <taxon>Eukaryota</taxon>
        <taxon>Fungi</taxon>
        <taxon>Dikarya</taxon>
        <taxon>Ascomycota</taxon>
        <taxon>Pezizomycotina</taxon>
        <taxon>Lecanoromycetes</taxon>
        <taxon>OSLEUM clade</taxon>
        <taxon>Umbilicariomycetidae</taxon>
        <taxon>Umbilicariales</taxon>
        <taxon>Umbilicariaceae</taxon>
        <taxon>Lasallia</taxon>
    </lineage>
</organism>
<feature type="domain" description="HMG box" evidence="5">
    <location>
        <begin position="114"/>
        <end position="180"/>
    </location>
</feature>
<feature type="compositionally biased region" description="Low complexity" evidence="4">
    <location>
        <begin position="519"/>
        <end position="540"/>
    </location>
</feature>
<evidence type="ECO:0000313" key="7">
    <source>
        <dbReference type="Proteomes" id="UP000324767"/>
    </source>
</evidence>
<dbReference type="InterPro" id="IPR001660">
    <property type="entry name" value="SAM"/>
</dbReference>
<dbReference type="OrthoDB" id="5550281at2759"/>
<feature type="compositionally biased region" description="Polar residues" evidence="4">
    <location>
        <begin position="473"/>
        <end position="483"/>
    </location>
</feature>
<feature type="region of interest" description="Disordered" evidence="4">
    <location>
        <begin position="339"/>
        <end position="413"/>
    </location>
</feature>
<dbReference type="PANTHER" id="PTHR46040:SF3">
    <property type="entry name" value="HIGH MOBILITY GROUP PROTEIN 2"/>
    <property type="match status" value="1"/>
</dbReference>
<dbReference type="GO" id="GO:0010468">
    <property type="term" value="P:regulation of gene expression"/>
    <property type="evidence" value="ECO:0007669"/>
    <property type="project" value="TreeGrafter"/>
</dbReference>
<proteinExistence type="predicted"/>
<evidence type="ECO:0000256" key="1">
    <source>
        <dbReference type="ARBA" id="ARBA00023125"/>
    </source>
</evidence>
<comment type="caution">
    <text evidence="6">The sequence shown here is derived from an EMBL/GenBank/DDBJ whole genome shotgun (WGS) entry which is preliminary data.</text>
</comment>
<dbReference type="EMBL" id="VXIT01000001">
    <property type="protein sequence ID" value="KAA6416286.1"/>
    <property type="molecule type" value="Genomic_DNA"/>
</dbReference>
<keyword evidence="2 3" id="KW-0539">Nucleus</keyword>
<dbReference type="SMART" id="SM00454">
    <property type="entry name" value="SAM"/>
    <property type="match status" value="1"/>
</dbReference>
<dbReference type="Gene3D" id="1.10.30.10">
    <property type="entry name" value="High mobility group box domain"/>
    <property type="match status" value="1"/>
</dbReference>
<dbReference type="SUPFAM" id="SSF47769">
    <property type="entry name" value="SAM/Pointed domain"/>
    <property type="match status" value="1"/>
</dbReference>
<dbReference type="SUPFAM" id="SSF47095">
    <property type="entry name" value="HMG-box"/>
    <property type="match status" value="1"/>
</dbReference>
<evidence type="ECO:0000256" key="2">
    <source>
        <dbReference type="ARBA" id="ARBA00023242"/>
    </source>
</evidence>
<sequence>MTELAPVLSRLGLSQYLQSLVDEGFDTWETVLEITESDLDALNVKLGHRRRLQREISDTRRLLAEEAAASPPRITPLEDINDDSGSFGRLEHPQTGGSGKRKYRRHPKPDENAPERPPSAYVIFSNKTREDLKPRNLSFTEIAKRVGEYWQVLIPDEKEPYETQAARAKERYNAELAKYKRTDSYREYCQYLADFKAKHSTSLQEGKRPRLHNEQSASTSSASTNSASDGLASSRTAIAHGRRRVDSVSSIGQYAVAGGHPSLAGIPSSAMIGIPTARTGTLSPAPTSPTPLAGYGEPMPHTPLQAAPIYATFGDTAQASNNGLRSSSHALPRMFPVDDHEPKMTQGKLPPLNTKPVLTGIRKDLPPSNSRRSHHRPASLTHQDTSRSSLASGSSLSSQTSDVSTTSSYGVYTPMTPVEESRVQRSLPAPPSIPMSASIGGKVVDRIQAQSLQPHISTVSPSSFNPLHPPQPQYHSPSGSSDLPQERHSLKNLTLAGSPRIHPEDTHHPRSISRERAQHAPQPASSHSSSFSSQHGQASPHDSRRSLLREDSSSDVYLDSPTTSDPLSVLAYAGRLVDRDSRRSPRSPPAM</sequence>
<gene>
    <name evidence="6" type="ORF">FRX48_01006</name>
</gene>
<dbReference type="Pfam" id="PF00505">
    <property type="entry name" value="HMG_box"/>
    <property type="match status" value="1"/>
</dbReference>
<dbReference type="PANTHER" id="PTHR46040">
    <property type="entry name" value="HIGH MOBILITY GROUP PROTEIN 2"/>
    <property type="match status" value="1"/>
</dbReference>
<reference evidence="6 7" key="1">
    <citation type="submission" date="2019-09" db="EMBL/GenBank/DDBJ databases">
        <title>The hologenome of the rock-dwelling lichen Lasallia pustulata.</title>
        <authorList>
            <person name="Greshake Tzovaras B."/>
            <person name="Segers F."/>
            <person name="Bicker A."/>
            <person name="Dal Grande F."/>
            <person name="Otte J."/>
            <person name="Hankeln T."/>
            <person name="Schmitt I."/>
            <person name="Ebersberger I."/>
        </authorList>
    </citation>
    <scope>NUCLEOTIDE SEQUENCE [LARGE SCALE GENOMIC DNA]</scope>
    <source>
        <strain evidence="6">A1-1</strain>
    </source>
</reference>
<dbReference type="GO" id="GO:0005634">
    <property type="term" value="C:nucleus"/>
    <property type="evidence" value="ECO:0007669"/>
    <property type="project" value="UniProtKB-UniRule"/>
</dbReference>
<dbReference type="InterPro" id="IPR051965">
    <property type="entry name" value="ChromReg_NeuronalGeneExpr"/>
</dbReference>
<dbReference type="InterPro" id="IPR013761">
    <property type="entry name" value="SAM/pointed_sf"/>
</dbReference>
<feature type="region of interest" description="Disordered" evidence="4">
    <location>
        <begin position="457"/>
        <end position="591"/>
    </location>
</feature>
<accession>A0A5M8Q253</accession>
<dbReference type="PROSITE" id="PS50118">
    <property type="entry name" value="HMG_BOX_2"/>
    <property type="match status" value="1"/>
</dbReference>
<feature type="compositionally biased region" description="Basic and acidic residues" evidence="4">
    <location>
        <begin position="541"/>
        <end position="552"/>
    </location>
</feature>
<feature type="region of interest" description="Disordered" evidence="4">
    <location>
        <begin position="200"/>
        <end position="231"/>
    </location>
</feature>
<evidence type="ECO:0000256" key="3">
    <source>
        <dbReference type="PROSITE-ProRule" id="PRU00267"/>
    </source>
</evidence>
<evidence type="ECO:0000313" key="6">
    <source>
        <dbReference type="EMBL" id="KAA6416286.1"/>
    </source>
</evidence>